<keyword evidence="4 5" id="KW-0694">RNA-binding</keyword>
<dbReference type="Proteomes" id="UP000886891">
    <property type="component" value="Unassembled WGS sequence"/>
</dbReference>
<evidence type="ECO:0000313" key="7">
    <source>
        <dbReference type="Proteomes" id="UP000886891"/>
    </source>
</evidence>
<evidence type="ECO:0000313" key="6">
    <source>
        <dbReference type="EMBL" id="HIU99733.1"/>
    </source>
</evidence>
<dbReference type="GO" id="GO:0019843">
    <property type="term" value="F:rRNA binding"/>
    <property type="evidence" value="ECO:0007669"/>
    <property type="project" value="UniProtKB-UniRule"/>
</dbReference>
<protein>
    <recommendedName>
        <fullName evidence="4">Large ribosomal subunit protein bL21</fullName>
    </recommendedName>
</protein>
<dbReference type="EMBL" id="DVOH01000013">
    <property type="protein sequence ID" value="HIU99733.1"/>
    <property type="molecule type" value="Genomic_DNA"/>
</dbReference>
<sequence length="101" mass="11054">MYAIVLTGGKQYKVETGSVLKVELLSEEVGAKVKLPVLFVSDNGVVKAGDAVKDAYATAEVVFSGRGPKIDIFTYKAKKNVRKRQGHRQPYTEIKILEIVG</sequence>
<dbReference type="AlphaFoldDB" id="A0A9D1NBQ0"/>
<dbReference type="Pfam" id="PF00829">
    <property type="entry name" value="Ribosomal_L21p"/>
    <property type="match status" value="1"/>
</dbReference>
<dbReference type="NCBIfam" id="TIGR00061">
    <property type="entry name" value="L21"/>
    <property type="match status" value="1"/>
</dbReference>
<evidence type="ECO:0000256" key="1">
    <source>
        <dbReference type="ARBA" id="ARBA00008563"/>
    </source>
</evidence>
<reference evidence="6" key="2">
    <citation type="journal article" date="2021" name="PeerJ">
        <title>Extensive microbial diversity within the chicken gut microbiome revealed by metagenomics and culture.</title>
        <authorList>
            <person name="Gilroy R."/>
            <person name="Ravi A."/>
            <person name="Getino M."/>
            <person name="Pursley I."/>
            <person name="Horton D.L."/>
            <person name="Alikhan N.F."/>
            <person name="Baker D."/>
            <person name="Gharbi K."/>
            <person name="Hall N."/>
            <person name="Watson M."/>
            <person name="Adriaenssens E.M."/>
            <person name="Foster-Nyarko E."/>
            <person name="Jarju S."/>
            <person name="Secka A."/>
            <person name="Antonio M."/>
            <person name="Oren A."/>
            <person name="Chaudhuri R.R."/>
            <person name="La Ragione R."/>
            <person name="Hildebrand F."/>
            <person name="Pallen M.J."/>
        </authorList>
    </citation>
    <scope>NUCLEOTIDE SEQUENCE</scope>
    <source>
        <strain evidence="6">23406</strain>
    </source>
</reference>
<keyword evidence="4 5" id="KW-0699">rRNA-binding</keyword>
<comment type="caution">
    <text evidence="6">The sequence shown here is derived from an EMBL/GenBank/DDBJ whole genome shotgun (WGS) entry which is preliminary data.</text>
</comment>
<reference evidence="6" key="1">
    <citation type="submission" date="2020-10" db="EMBL/GenBank/DDBJ databases">
        <authorList>
            <person name="Gilroy R."/>
        </authorList>
    </citation>
    <scope>NUCLEOTIDE SEQUENCE</scope>
    <source>
        <strain evidence="6">23406</strain>
    </source>
</reference>
<dbReference type="InterPro" id="IPR001787">
    <property type="entry name" value="Ribosomal_bL21"/>
</dbReference>
<keyword evidence="3 4" id="KW-0687">Ribonucleoprotein</keyword>
<dbReference type="GO" id="GO:1990904">
    <property type="term" value="C:ribonucleoprotein complex"/>
    <property type="evidence" value="ECO:0007669"/>
    <property type="project" value="UniProtKB-KW"/>
</dbReference>
<proteinExistence type="inferred from homology"/>
<evidence type="ECO:0000256" key="4">
    <source>
        <dbReference type="HAMAP-Rule" id="MF_01363"/>
    </source>
</evidence>
<evidence type="ECO:0000256" key="2">
    <source>
        <dbReference type="ARBA" id="ARBA00022980"/>
    </source>
</evidence>
<accession>A0A9D1NBQ0</accession>
<dbReference type="GO" id="GO:0003735">
    <property type="term" value="F:structural constituent of ribosome"/>
    <property type="evidence" value="ECO:0007669"/>
    <property type="project" value="InterPro"/>
</dbReference>
<comment type="function">
    <text evidence="4 5">This protein binds to 23S rRNA in the presence of protein L20.</text>
</comment>
<evidence type="ECO:0000256" key="3">
    <source>
        <dbReference type="ARBA" id="ARBA00023274"/>
    </source>
</evidence>
<dbReference type="GO" id="GO:0005840">
    <property type="term" value="C:ribosome"/>
    <property type="evidence" value="ECO:0007669"/>
    <property type="project" value="UniProtKB-KW"/>
</dbReference>
<comment type="subunit">
    <text evidence="4">Part of the 50S ribosomal subunit. Contacts protein L20.</text>
</comment>
<dbReference type="PANTHER" id="PTHR21349:SF0">
    <property type="entry name" value="LARGE RIBOSOMAL SUBUNIT PROTEIN BL21M"/>
    <property type="match status" value="1"/>
</dbReference>
<gene>
    <name evidence="4 6" type="primary">rplU</name>
    <name evidence="6" type="ORF">IAB14_01305</name>
</gene>
<evidence type="ECO:0000256" key="5">
    <source>
        <dbReference type="RuleBase" id="RU000562"/>
    </source>
</evidence>
<keyword evidence="2 4" id="KW-0689">Ribosomal protein</keyword>
<dbReference type="HAMAP" id="MF_01363">
    <property type="entry name" value="Ribosomal_bL21"/>
    <property type="match status" value="1"/>
</dbReference>
<name>A0A9D1NBQ0_9FIRM</name>
<dbReference type="InterPro" id="IPR028909">
    <property type="entry name" value="bL21-like"/>
</dbReference>
<dbReference type="SUPFAM" id="SSF141091">
    <property type="entry name" value="L21p-like"/>
    <property type="match status" value="1"/>
</dbReference>
<dbReference type="InterPro" id="IPR036164">
    <property type="entry name" value="bL21-like_sf"/>
</dbReference>
<dbReference type="GO" id="GO:0006412">
    <property type="term" value="P:translation"/>
    <property type="evidence" value="ECO:0007669"/>
    <property type="project" value="UniProtKB-UniRule"/>
</dbReference>
<comment type="similarity">
    <text evidence="1 4 5">Belongs to the bacterial ribosomal protein bL21 family.</text>
</comment>
<dbReference type="GO" id="GO:0005737">
    <property type="term" value="C:cytoplasm"/>
    <property type="evidence" value="ECO:0007669"/>
    <property type="project" value="UniProtKB-ARBA"/>
</dbReference>
<organism evidence="6 7">
    <name type="scientific">Candidatus Stercoripulliclostridium merdipullorum</name>
    <dbReference type="NCBI Taxonomy" id="2840952"/>
    <lineage>
        <taxon>Bacteria</taxon>
        <taxon>Bacillati</taxon>
        <taxon>Bacillota</taxon>
        <taxon>Clostridia</taxon>
        <taxon>Eubacteriales</taxon>
        <taxon>Candidatus Stercoripulliclostridium</taxon>
    </lineage>
</organism>
<dbReference type="PANTHER" id="PTHR21349">
    <property type="entry name" value="50S RIBOSOMAL PROTEIN L21"/>
    <property type="match status" value="1"/>
</dbReference>